<keyword evidence="4" id="KW-0328">Glycosyltransferase</keyword>
<dbReference type="PANTHER" id="PTHR48043">
    <property type="entry name" value="EG:EG0003.4 PROTEIN-RELATED"/>
    <property type="match status" value="1"/>
</dbReference>
<dbReference type="InterPro" id="IPR050271">
    <property type="entry name" value="UDP-glycosyltransferase"/>
</dbReference>
<evidence type="ECO:0000313" key="12">
    <source>
        <dbReference type="Ensembl" id="ENSMPUP00000009941.1"/>
    </source>
</evidence>
<keyword evidence="6" id="KW-0812">Transmembrane</keyword>
<comment type="similarity">
    <text evidence="2">Belongs to the UDP-glycosyltransferase family.</text>
</comment>
<evidence type="ECO:0000256" key="2">
    <source>
        <dbReference type="ARBA" id="ARBA00009995"/>
    </source>
</evidence>
<evidence type="ECO:0000256" key="9">
    <source>
        <dbReference type="ARBA" id="ARBA00022989"/>
    </source>
</evidence>
<keyword evidence="9" id="KW-1133">Transmembrane helix</keyword>
<dbReference type="GeneTree" id="ENSGT00940000163930"/>
<keyword evidence="5" id="KW-0808">Transferase</keyword>
<dbReference type="OMA" id="GNMERHC"/>
<evidence type="ECO:0000256" key="10">
    <source>
        <dbReference type="ARBA" id="ARBA00023136"/>
    </source>
</evidence>
<evidence type="ECO:0000256" key="1">
    <source>
        <dbReference type="ARBA" id="ARBA00004389"/>
    </source>
</evidence>
<evidence type="ECO:0000256" key="4">
    <source>
        <dbReference type="ARBA" id="ARBA00022676"/>
    </source>
</evidence>
<dbReference type="Gene3D" id="3.40.50.2000">
    <property type="entry name" value="Glycogen Phosphorylase B"/>
    <property type="match status" value="1"/>
</dbReference>
<proteinExistence type="inferred from homology"/>
<dbReference type="InParanoid" id="M3YF34"/>
<dbReference type="EC" id="2.4.1.17" evidence="3"/>
<evidence type="ECO:0000256" key="8">
    <source>
        <dbReference type="ARBA" id="ARBA00022824"/>
    </source>
</evidence>
<evidence type="ECO:0000256" key="6">
    <source>
        <dbReference type="ARBA" id="ARBA00022692"/>
    </source>
</evidence>
<evidence type="ECO:0000256" key="7">
    <source>
        <dbReference type="ARBA" id="ARBA00022729"/>
    </source>
</evidence>
<comment type="subcellular location">
    <subcellularLocation>
        <location evidence="1">Endoplasmic reticulum membrane</location>
        <topology evidence="1">Single-pass membrane protein</topology>
    </subcellularLocation>
</comment>
<dbReference type="GO" id="GO:0015020">
    <property type="term" value="F:glucuronosyltransferase activity"/>
    <property type="evidence" value="ECO:0007669"/>
    <property type="project" value="UniProtKB-EC"/>
</dbReference>
<sequence length="169" mass="20295">MLDMWIYNLPRDRFWTYFSQMQEILWKFSDCLQKLCEDVVLNRKLMTKLQESRFDVILADTIGPCGELLAELLRIPLVYSLRFSPGYAFEKQSGGLSFPPSYVPVILSELSDQMTFMERVKNMIYVLDFDFWFQTYNEKSWDQFYSEVLGSMEIYWQRTRQLRAKYSTV</sequence>
<name>M3YF34_MUSPF</name>
<dbReference type="EMBL" id="AEYP01065902">
    <property type="status" value="NOT_ANNOTATED_CDS"/>
    <property type="molecule type" value="Genomic_DNA"/>
</dbReference>
<protein>
    <recommendedName>
        <fullName evidence="3">glucuronosyltransferase</fullName>
        <ecNumber evidence="3">2.4.1.17</ecNumber>
    </recommendedName>
</protein>
<dbReference type="EMBL" id="AEYP01065901">
    <property type="status" value="NOT_ANNOTATED_CDS"/>
    <property type="molecule type" value="Genomic_DNA"/>
</dbReference>
<dbReference type="PANTHER" id="PTHR48043:SF12">
    <property type="entry name" value="UDP-GLUCURONOSYLTRANSFERASE 2B4"/>
    <property type="match status" value="1"/>
</dbReference>
<keyword evidence="8" id="KW-0256">Endoplasmic reticulum</keyword>
<dbReference type="Pfam" id="PF00201">
    <property type="entry name" value="UDPGT"/>
    <property type="match status" value="1"/>
</dbReference>
<dbReference type="SUPFAM" id="SSF53756">
    <property type="entry name" value="UDP-Glycosyltransferase/glycogen phosphorylase"/>
    <property type="match status" value="1"/>
</dbReference>
<dbReference type="AlphaFoldDB" id="M3YF34"/>
<dbReference type="InterPro" id="IPR002213">
    <property type="entry name" value="UDP_glucos_trans"/>
</dbReference>
<evidence type="ECO:0000256" key="3">
    <source>
        <dbReference type="ARBA" id="ARBA00012544"/>
    </source>
</evidence>
<keyword evidence="11" id="KW-0325">Glycoprotein</keyword>
<keyword evidence="10" id="KW-0472">Membrane</keyword>
<keyword evidence="7" id="KW-0732">Signal</keyword>
<dbReference type="STRING" id="9669.ENSMPUP00000009941"/>
<evidence type="ECO:0000256" key="11">
    <source>
        <dbReference type="ARBA" id="ARBA00023180"/>
    </source>
</evidence>
<reference evidence="12" key="1">
    <citation type="submission" date="2024-06" db="UniProtKB">
        <authorList>
            <consortium name="Ensembl"/>
        </authorList>
    </citation>
    <scope>IDENTIFICATION</scope>
</reference>
<dbReference type="GO" id="GO:0005789">
    <property type="term" value="C:endoplasmic reticulum membrane"/>
    <property type="evidence" value="ECO:0007669"/>
    <property type="project" value="UniProtKB-SubCell"/>
</dbReference>
<evidence type="ECO:0000256" key="5">
    <source>
        <dbReference type="ARBA" id="ARBA00022679"/>
    </source>
</evidence>
<accession>M3YF34</accession>
<dbReference type="Ensembl" id="ENSMPUT00000010101.1">
    <property type="protein sequence ID" value="ENSMPUP00000009941.1"/>
    <property type="gene ID" value="ENSMPUG00000010016.1"/>
</dbReference>
<dbReference type="HOGENOM" id="CLU_1578001_0_0_1"/>
<organism evidence="12">
    <name type="scientific">Mustela putorius furo</name>
    <name type="common">European domestic ferret</name>
    <name type="synonym">Mustela furo</name>
    <dbReference type="NCBI Taxonomy" id="9669"/>
    <lineage>
        <taxon>Eukaryota</taxon>
        <taxon>Metazoa</taxon>
        <taxon>Chordata</taxon>
        <taxon>Craniata</taxon>
        <taxon>Vertebrata</taxon>
        <taxon>Euteleostomi</taxon>
        <taxon>Mammalia</taxon>
        <taxon>Eutheria</taxon>
        <taxon>Laurasiatheria</taxon>
        <taxon>Carnivora</taxon>
        <taxon>Caniformia</taxon>
        <taxon>Musteloidea</taxon>
        <taxon>Mustelidae</taxon>
        <taxon>Mustelinae</taxon>
        <taxon>Mustela</taxon>
    </lineage>
</organism>
<dbReference type="eggNOG" id="KOG1192">
    <property type="taxonomic scope" value="Eukaryota"/>
</dbReference>